<accession>X6MUY5</accession>
<protein>
    <submittedName>
        <fullName evidence="2">Uncharacterized protein</fullName>
    </submittedName>
</protein>
<evidence type="ECO:0000313" key="2">
    <source>
        <dbReference type="EMBL" id="ETO17659.1"/>
    </source>
</evidence>
<reference evidence="2 3" key="1">
    <citation type="journal article" date="2013" name="Curr. Biol.">
        <title>The Genome of the Foraminiferan Reticulomyxa filosa.</title>
        <authorList>
            <person name="Glockner G."/>
            <person name="Hulsmann N."/>
            <person name="Schleicher M."/>
            <person name="Noegel A.A."/>
            <person name="Eichinger L."/>
            <person name="Gallinger C."/>
            <person name="Pawlowski J."/>
            <person name="Sierra R."/>
            <person name="Euteneuer U."/>
            <person name="Pillet L."/>
            <person name="Moustafa A."/>
            <person name="Platzer M."/>
            <person name="Groth M."/>
            <person name="Szafranski K."/>
            <person name="Schliwa M."/>
        </authorList>
    </citation>
    <scope>NUCLEOTIDE SEQUENCE [LARGE SCALE GENOMIC DNA]</scope>
</reference>
<proteinExistence type="predicted"/>
<keyword evidence="3" id="KW-1185">Reference proteome</keyword>
<feature type="compositionally biased region" description="Polar residues" evidence="1">
    <location>
        <begin position="7"/>
        <end position="16"/>
    </location>
</feature>
<evidence type="ECO:0000256" key="1">
    <source>
        <dbReference type="SAM" id="MobiDB-lite"/>
    </source>
</evidence>
<feature type="compositionally biased region" description="Basic residues" evidence="1">
    <location>
        <begin position="25"/>
        <end position="34"/>
    </location>
</feature>
<comment type="caution">
    <text evidence="2">The sequence shown here is derived from an EMBL/GenBank/DDBJ whole genome shotgun (WGS) entry which is preliminary data.</text>
</comment>
<feature type="compositionally biased region" description="Polar residues" evidence="1">
    <location>
        <begin position="246"/>
        <end position="262"/>
    </location>
</feature>
<feature type="region of interest" description="Disordered" evidence="1">
    <location>
        <begin position="57"/>
        <end position="99"/>
    </location>
</feature>
<evidence type="ECO:0000313" key="3">
    <source>
        <dbReference type="Proteomes" id="UP000023152"/>
    </source>
</evidence>
<organism evidence="2 3">
    <name type="scientific">Reticulomyxa filosa</name>
    <dbReference type="NCBI Taxonomy" id="46433"/>
    <lineage>
        <taxon>Eukaryota</taxon>
        <taxon>Sar</taxon>
        <taxon>Rhizaria</taxon>
        <taxon>Retaria</taxon>
        <taxon>Foraminifera</taxon>
        <taxon>Monothalamids</taxon>
        <taxon>Reticulomyxidae</taxon>
        <taxon>Reticulomyxa</taxon>
    </lineage>
</organism>
<gene>
    <name evidence="2" type="ORF">RFI_19660</name>
</gene>
<dbReference type="Proteomes" id="UP000023152">
    <property type="component" value="Unassembled WGS sequence"/>
</dbReference>
<feature type="region of interest" description="Disordered" evidence="1">
    <location>
        <begin position="1"/>
        <end position="43"/>
    </location>
</feature>
<sequence length="286" mass="32741">MEEKNDSFNISDTSPSLIEEDGLHRKQKKTKLKKEKGNKVSIEKTAKNDRCSCTFSELENKKAKSTTNKSSNKEKKSFESRTTNNVTQEDNFKPGPRLARSKTFSAHASDNDENGPFFLKKKRKNVETDFKMFAGDWIDSKGQLVKISLWGVIRYPENHKLRFEAERISPNQFQVTFDKDPTKKKFVGTLSSDCNTLTWCNDTQWHRKGKSDLLLICKKKGDFFLATSKKSDVPQQRQTKIEKKNTQNPFSSSFVKTDTPSTPGEHDNTPDTPHSSRLRGETCLLM</sequence>
<name>X6MUY5_RETFI</name>
<dbReference type="AlphaFoldDB" id="X6MUY5"/>
<feature type="region of interest" description="Disordered" evidence="1">
    <location>
        <begin position="234"/>
        <end position="286"/>
    </location>
</feature>
<dbReference type="EMBL" id="ASPP01016216">
    <property type="protein sequence ID" value="ETO17659.1"/>
    <property type="molecule type" value="Genomic_DNA"/>
</dbReference>